<dbReference type="EMBL" id="GG692419">
    <property type="protein sequence ID" value="EER45743.1"/>
    <property type="molecule type" value="Genomic_DNA"/>
</dbReference>
<sequence length="101" mass="11763">MGEQNLSRSNENDETQDTWRWGMRALIFIDIVYASPLHTKCIIVELHDQIQTKDNFKACIFAFHMAEGCVLQYQRSKKVKNHKKMIRPYVGDWSAFVQVGG</sequence>
<evidence type="ECO:0000313" key="2">
    <source>
        <dbReference type="Proteomes" id="UP000002624"/>
    </source>
</evidence>
<accession>C6H401</accession>
<dbReference type="Proteomes" id="UP000002624">
    <property type="component" value="Unassembled WGS sequence"/>
</dbReference>
<dbReference type="HOGENOM" id="CLU_2290821_0_0_1"/>
<protein>
    <submittedName>
        <fullName evidence="1">Uncharacterized protein</fullName>
    </submittedName>
</protein>
<proteinExistence type="predicted"/>
<dbReference type="VEuPathDB" id="FungiDB:HCDG_01322"/>
<dbReference type="AlphaFoldDB" id="C6H401"/>
<gene>
    <name evidence="1" type="ORF">HCDG_01322</name>
</gene>
<reference evidence="2" key="1">
    <citation type="submission" date="2009-05" db="EMBL/GenBank/DDBJ databases">
        <title>The genome sequence of Ajellomyces capsulatus strain H143.</title>
        <authorList>
            <person name="Champion M."/>
            <person name="Cuomo C.A."/>
            <person name="Ma L.-J."/>
            <person name="Henn M.R."/>
            <person name="Sil A."/>
            <person name="Goldman B."/>
            <person name="Young S.K."/>
            <person name="Kodira C.D."/>
            <person name="Zeng Q."/>
            <person name="Koehrsen M."/>
            <person name="Alvarado L."/>
            <person name="Berlin A.M."/>
            <person name="Borenstein D."/>
            <person name="Chen Z."/>
            <person name="Engels R."/>
            <person name="Freedman E."/>
            <person name="Gellesch M."/>
            <person name="Goldberg J."/>
            <person name="Griggs A."/>
            <person name="Gujja S."/>
            <person name="Heiman D.I."/>
            <person name="Hepburn T.A."/>
            <person name="Howarth C."/>
            <person name="Jen D."/>
            <person name="Larson L."/>
            <person name="Lewis B."/>
            <person name="Mehta T."/>
            <person name="Park D."/>
            <person name="Pearson M."/>
            <person name="Roberts A."/>
            <person name="Saif S."/>
            <person name="Shea T.D."/>
            <person name="Shenoy N."/>
            <person name="Sisk P."/>
            <person name="Stolte C."/>
            <person name="Sykes S."/>
            <person name="Walk T."/>
            <person name="White J."/>
            <person name="Yandava C."/>
            <person name="Klein B."/>
            <person name="McEwen J.G."/>
            <person name="Puccia R."/>
            <person name="Goldman G.H."/>
            <person name="Felipe M.S."/>
            <person name="Nino-Vega G."/>
            <person name="San-Blas G."/>
            <person name="Taylor J.W."/>
            <person name="Mendoza L."/>
            <person name="Galagan J.E."/>
            <person name="Nusbaum C."/>
            <person name="Birren B.W."/>
        </authorList>
    </citation>
    <scope>NUCLEOTIDE SEQUENCE [LARGE SCALE GENOMIC DNA]</scope>
    <source>
        <strain evidence="2">H143</strain>
    </source>
</reference>
<evidence type="ECO:0000313" key="1">
    <source>
        <dbReference type="EMBL" id="EER45743.1"/>
    </source>
</evidence>
<organism evidence="1 2">
    <name type="scientific">Ajellomyces capsulatus (strain H143)</name>
    <name type="common">Darling's disease fungus</name>
    <name type="synonym">Histoplasma capsulatum</name>
    <dbReference type="NCBI Taxonomy" id="544712"/>
    <lineage>
        <taxon>Eukaryota</taxon>
        <taxon>Fungi</taxon>
        <taxon>Dikarya</taxon>
        <taxon>Ascomycota</taxon>
        <taxon>Pezizomycotina</taxon>
        <taxon>Eurotiomycetes</taxon>
        <taxon>Eurotiomycetidae</taxon>
        <taxon>Onygenales</taxon>
        <taxon>Ajellomycetaceae</taxon>
        <taxon>Histoplasma</taxon>
    </lineage>
</organism>
<name>C6H401_AJECH</name>